<evidence type="ECO:0000256" key="1">
    <source>
        <dbReference type="ARBA" id="ARBA00012513"/>
    </source>
</evidence>
<dbReference type="EC" id="2.7.11.1" evidence="1"/>
<evidence type="ECO:0000256" key="6">
    <source>
        <dbReference type="ARBA" id="ARBA00022840"/>
    </source>
</evidence>
<keyword evidence="3" id="KW-0808">Transferase</keyword>
<reference evidence="8 9" key="1">
    <citation type="submission" date="2014-04" db="EMBL/GenBank/DDBJ databases">
        <authorList>
            <consortium name="DOE Joint Genome Institute"/>
            <person name="Kuo A."/>
            <person name="Zuccaro A."/>
            <person name="Kohler A."/>
            <person name="Nagy L.G."/>
            <person name="Floudas D."/>
            <person name="Copeland A."/>
            <person name="Barry K.W."/>
            <person name="Cichocki N."/>
            <person name="Veneault-Fourrey C."/>
            <person name="LaButti K."/>
            <person name="Lindquist E.A."/>
            <person name="Lipzen A."/>
            <person name="Lundell T."/>
            <person name="Morin E."/>
            <person name="Murat C."/>
            <person name="Sun H."/>
            <person name="Tunlid A."/>
            <person name="Henrissat B."/>
            <person name="Grigoriev I.V."/>
            <person name="Hibbett D.S."/>
            <person name="Martin F."/>
            <person name="Nordberg H.P."/>
            <person name="Cantor M.N."/>
            <person name="Hua S.X."/>
        </authorList>
    </citation>
    <scope>NUCLEOTIDE SEQUENCE [LARGE SCALE GENOMIC DNA]</scope>
    <source>
        <strain evidence="8 9">MAFF 305830</strain>
    </source>
</reference>
<dbReference type="PANTHER" id="PTHR44167:SF23">
    <property type="entry name" value="CDC7 KINASE, ISOFORM A-RELATED"/>
    <property type="match status" value="1"/>
</dbReference>
<dbReference type="OrthoDB" id="10020333at2759"/>
<dbReference type="AlphaFoldDB" id="A0A0C2XKR3"/>
<feature type="domain" description="Protein kinase" evidence="7">
    <location>
        <begin position="51"/>
        <end position="442"/>
    </location>
</feature>
<dbReference type="SUPFAM" id="SSF56112">
    <property type="entry name" value="Protein kinase-like (PK-like)"/>
    <property type="match status" value="1"/>
</dbReference>
<evidence type="ECO:0000313" key="9">
    <source>
        <dbReference type="Proteomes" id="UP000054097"/>
    </source>
</evidence>
<dbReference type="EMBL" id="KN824288">
    <property type="protein sequence ID" value="KIM29587.1"/>
    <property type="molecule type" value="Genomic_DNA"/>
</dbReference>
<evidence type="ECO:0000313" key="8">
    <source>
        <dbReference type="EMBL" id="KIM29587.1"/>
    </source>
</evidence>
<dbReference type="STRING" id="933852.A0A0C2XKR3"/>
<dbReference type="Gene3D" id="1.10.510.10">
    <property type="entry name" value="Transferase(Phosphotransferase) domain 1"/>
    <property type="match status" value="1"/>
</dbReference>
<dbReference type="CDD" id="cd14019">
    <property type="entry name" value="STKc_Cdc7"/>
    <property type="match status" value="1"/>
</dbReference>
<reference evidence="9" key="2">
    <citation type="submission" date="2015-01" db="EMBL/GenBank/DDBJ databases">
        <title>Evolutionary Origins and Diversification of the Mycorrhizal Mutualists.</title>
        <authorList>
            <consortium name="DOE Joint Genome Institute"/>
            <consortium name="Mycorrhizal Genomics Consortium"/>
            <person name="Kohler A."/>
            <person name="Kuo A."/>
            <person name="Nagy L.G."/>
            <person name="Floudas D."/>
            <person name="Copeland A."/>
            <person name="Barry K.W."/>
            <person name="Cichocki N."/>
            <person name="Veneault-Fourrey C."/>
            <person name="LaButti K."/>
            <person name="Lindquist E.A."/>
            <person name="Lipzen A."/>
            <person name="Lundell T."/>
            <person name="Morin E."/>
            <person name="Murat C."/>
            <person name="Riley R."/>
            <person name="Ohm R."/>
            <person name="Sun H."/>
            <person name="Tunlid A."/>
            <person name="Henrissat B."/>
            <person name="Grigoriev I.V."/>
            <person name="Hibbett D.S."/>
            <person name="Martin F."/>
        </authorList>
    </citation>
    <scope>NUCLEOTIDE SEQUENCE [LARGE SCALE GENOMIC DNA]</scope>
    <source>
        <strain evidence="9">MAFF 305830</strain>
    </source>
</reference>
<dbReference type="PROSITE" id="PS00108">
    <property type="entry name" value="PROTEIN_KINASE_ST"/>
    <property type="match status" value="1"/>
</dbReference>
<keyword evidence="9" id="KW-1185">Reference proteome</keyword>
<proteinExistence type="predicted"/>
<keyword evidence="5" id="KW-0418">Kinase</keyword>
<dbReference type="Gene3D" id="3.30.200.20">
    <property type="entry name" value="Phosphorylase Kinase, domain 1"/>
    <property type="match status" value="1"/>
</dbReference>
<accession>A0A0C2XKR3</accession>
<sequence>MQDLELSEGDFQPHTSDDEIAFRLKPTEEQEEIADEIQDLLTKIPSLKDSYELVDRLGTGTFSSVFKAIDLNYENWDNRLWEGVPPNEVFSPSSPTRRPQKPVYVAIKRIIVTSSPRRILNELLIMETCRGCRHVAQIITAYRVEDQIVAIMPYQRSVDIKDLMRDLSIYGIRQYFRCMFRALRDIHARGIIHRDLKPANFLYDPIENTGKMVDFGLAEEFSWEEERDSGCRHTAPIHSAPHGIMKDGVKWTNLHRKAIKLSRDRSELPAENVGWPTDDTRPVLKANRAGTRGFRAPEVLFKCMFQTPAVDIWSAGTILLFFLTKKSPIFTATTDMHALLEQALILGKATMEEVASLHCRTFATNIPEVQDRTPWIDFVRKLNPSLFAFEGAIHSPPRTEEEAEDVKEARLILEACDLLDHCLDPNSVRRITARDALYHPFLAPDLDELTTANEHSIELDEDQLFPHPPGYGVCESHHRQTEGGDWVVFVGVNEKGDEEWEPIEAGQGQAIGSRPCEFHEDFYYN</sequence>
<keyword evidence="4" id="KW-0547">Nucleotide-binding</keyword>
<dbReference type="GO" id="GO:0044773">
    <property type="term" value="P:mitotic DNA damage checkpoint signaling"/>
    <property type="evidence" value="ECO:0007669"/>
    <property type="project" value="TreeGrafter"/>
</dbReference>
<dbReference type="PANTHER" id="PTHR44167">
    <property type="entry name" value="OVARIAN-SPECIFIC SERINE/THREONINE-PROTEIN KINASE LOK-RELATED"/>
    <property type="match status" value="1"/>
</dbReference>
<evidence type="ECO:0000259" key="7">
    <source>
        <dbReference type="PROSITE" id="PS50011"/>
    </source>
</evidence>
<dbReference type="HOGENOM" id="CLU_000288_118_0_1"/>
<dbReference type="Proteomes" id="UP000054097">
    <property type="component" value="Unassembled WGS sequence"/>
</dbReference>
<evidence type="ECO:0000256" key="3">
    <source>
        <dbReference type="ARBA" id="ARBA00022679"/>
    </source>
</evidence>
<dbReference type="GO" id="GO:0004674">
    <property type="term" value="F:protein serine/threonine kinase activity"/>
    <property type="evidence" value="ECO:0007669"/>
    <property type="project" value="UniProtKB-KW"/>
</dbReference>
<evidence type="ECO:0000256" key="2">
    <source>
        <dbReference type="ARBA" id="ARBA00022527"/>
    </source>
</evidence>
<evidence type="ECO:0000256" key="5">
    <source>
        <dbReference type="ARBA" id="ARBA00022777"/>
    </source>
</evidence>
<keyword evidence="6" id="KW-0067">ATP-binding</keyword>
<dbReference type="InterPro" id="IPR000719">
    <property type="entry name" value="Prot_kinase_dom"/>
</dbReference>
<dbReference type="InterPro" id="IPR008271">
    <property type="entry name" value="Ser/Thr_kinase_AS"/>
</dbReference>
<gene>
    <name evidence="8" type="ORF">M408DRAFT_67955</name>
</gene>
<dbReference type="GO" id="GO:0005524">
    <property type="term" value="F:ATP binding"/>
    <property type="evidence" value="ECO:0007669"/>
    <property type="project" value="UniProtKB-KW"/>
</dbReference>
<evidence type="ECO:0000256" key="4">
    <source>
        <dbReference type="ARBA" id="ARBA00022741"/>
    </source>
</evidence>
<keyword evidence="2" id="KW-0723">Serine/threonine-protein kinase</keyword>
<dbReference type="Pfam" id="PF00069">
    <property type="entry name" value="Pkinase"/>
    <property type="match status" value="2"/>
</dbReference>
<dbReference type="SMART" id="SM00220">
    <property type="entry name" value="S_TKc"/>
    <property type="match status" value="1"/>
</dbReference>
<dbReference type="GO" id="GO:0005634">
    <property type="term" value="C:nucleus"/>
    <property type="evidence" value="ECO:0007669"/>
    <property type="project" value="TreeGrafter"/>
</dbReference>
<protein>
    <recommendedName>
        <fullName evidence="1">non-specific serine/threonine protein kinase</fullName>
        <ecNumber evidence="1">2.7.11.1</ecNumber>
    </recommendedName>
</protein>
<name>A0A0C2XKR3_SERVB</name>
<dbReference type="InterPro" id="IPR011009">
    <property type="entry name" value="Kinase-like_dom_sf"/>
</dbReference>
<organism evidence="8 9">
    <name type="scientific">Serendipita vermifera MAFF 305830</name>
    <dbReference type="NCBI Taxonomy" id="933852"/>
    <lineage>
        <taxon>Eukaryota</taxon>
        <taxon>Fungi</taxon>
        <taxon>Dikarya</taxon>
        <taxon>Basidiomycota</taxon>
        <taxon>Agaricomycotina</taxon>
        <taxon>Agaricomycetes</taxon>
        <taxon>Sebacinales</taxon>
        <taxon>Serendipitaceae</taxon>
        <taxon>Serendipita</taxon>
    </lineage>
</organism>
<dbReference type="PROSITE" id="PS50011">
    <property type="entry name" value="PROTEIN_KINASE_DOM"/>
    <property type="match status" value="1"/>
</dbReference>